<dbReference type="PROSITE" id="PS00217">
    <property type="entry name" value="SUGAR_TRANSPORT_2"/>
    <property type="match status" value="1"/>
</dbReference>
<keyword evidence="11" id="KW-1185">Reference proteome</keyword>
<organism evidence="10 11">
    <name type="scientific">Luedemannella flava</name>
    <dbReference type="NCBI Taxonomy" id="349316"/>
    <lineage>
        <taxon>Bacteria</taxon>
        <taxon>Bacillati</taxon>
        <taxon>Actinomycetota</taxon>
        <taxon>Actinomycetes</taxon>
        <taxon>Micromonosporales</taxon>
        <taxon>Micromonosporaceae</taxon>
        <taxon>Luedemannella</taxon>
    </lineage>
</organism>
<keyword evidence="4 8" id="KW-0812">Transmembrane</keyword>
<feature type="transmembrane region" description="Helical" evidence="8">
    <location>
        <begin position="263"/>
        <end position="290"/>
    </location>
</feature>
<feature type="transmembrane region" description="Helical" evidence="8">
    <location>
        <begin position="409"/>
        <end position="428"/>
    </location>
</feature>
<dbReference type="RefSeq" id="WP_344130383.1">
    <property type="nucleotide sequence ID" value="NZ_BAAALT010000068.1"/>
</dbReference>
<protein>
    <submittedName>
        <fullName evidence="10">Sugar porter family MFS transporter</fullName>
    </submittedName>
</protein>
<dbReference type="InterPro" id="IPR005829">
    <property type="entry name" value="Sugar_transporter_CS"/>
</dbReference>
<comment type="caution">
    <text evidence="10">The sequence shown here is derived from an EMBL/GenBank/DDBJ whole genome shotgun (WGS) entry which is preliminary data.</text>
</comment>
<dbReference type="PANTHER" id="PTHR48020">
    <property type="entry name" value="PROTON MYO-INOSITOL COTRANSPORTER"/>
    <property type="match status" value="1"/>
</dbReference>
<feature type="transmembrane region" description="Helical" evidence="8">
    <location>
        <begin position="57"/>
        <end position="76"/>
    </location>
</feature>
<feature type="transmembrane region" description="Helical" evidence="8">
    <location>
        <begin position="334"/>
        <end position="352"/>
    </location>
</feature>
<proteinExistence type="inferred from homology"/>
<feature type="transmembrane region" description="Helical" evidence="8">
    <location>
        <begin position="434"/>
        <end position="455"/>
    </location>
</feature>
<dbReference type="Proteomes" id="UP001500218">
    <property type="component" value="Unassembled WGS sequence"/>
</dbReference>
<feature type="transmembrane region" description="Helical" evidence="8">
    <location>
        <begin position="188"/>
        <end position="207"/>
    </location>
</feature>
<feature type="domain" description="Major facilitator superfamily (MFS) profile" evidence="9">
    <location>
        <begin position="22"/>
        <end position="462"/>
    </location>
</feature>
<evidence type="ECO:0000313" key="10">
    <source>
        <dbReference type="EMBL" id="GAA1803742.1"/>
    </source>
</evidence>
<gene>
    <name evidence="10" type="ORF">GCM10009682_26950</name>
</gene>
<sequence>MPRANQPFVVAAPGHPGSVLLVAGSAALGGFLFGYDTAVINGTVDAVREEFGMSENGIGAVVASALLGCAVGAWFAGPLADRWGRIRVMLLAAVIFAVTSVASALAWGPVSLLAFRLLGGLAIGAASVIAPAYIAEISPAALRGRLGSLQQLAIVTGIFASLLVDYLLARAAGGAAEEVPWGGTAWRWMFASAALPAVVYGVLALRIPESPRYLVRRARLAEARQVLQRFVGGDVDQKIREIGQSLAGGAEDVRLRDLRGPRLGLLPIVWVGILLSVFQQFVGINVIFYYSSSLWHSVGFTESDSLLISTITSVTNIVTTLVAIALVDRIGRRPLLLVGAAGMVLTLGTMAYCFSTATGSGKNLVLEPSVGTVALIAANLYVFAFGLSWGPVVWVMLGEMFNNRIRATALAVAAAAQWLANWAITVSFPKLAGIGLQFAYGLYTAFAVLALIFVWRAVRETKGRELEDM</sequence>
<evidence type="ECO:0000256" key="2">
    <source>
        <dbReference type="ARBA" id="ARBA00010992"/>
    </source>
</evidence>
<evidence type="ECO:0000256" key="8">
    <source>
        <dbReference type="SAM" id="Phobius"/>
    </source>
</evidence>
<feature type="transmembrane region" description="Helical" evidence="8">
    <location>
        <begin position="372"/>
        <end position="397"/>
    </location>
</feature>
<dbReference type="InterPro" id="IPR020846">
    <property type="entry name" value="MFS_dom"/>
</dbReference>
<dbReference type="PROSITE" id="PS50850">
    <property type="entry name" value="MFS"/>
    <property type="match status" value="1"/>
</dbReference>
<feature type="transmembrane region" description="Helical" evidence="8">
    <location>
        <begin position="113"/>
        <end position="134"/>
    </location>
</feature>
<dbReference type="Pfam" id="PF00083">
    <property type="entry name" value="Sugar_tr"/>
    <property type="match status" value="1"/>
</dbReference>
<reference evidence="11" key="1">
    <citation type="journal article" date="2019" name="Int. J. Syst. Evol. Microbiol.">
        <title>The Global Catalogue of Microorganisms (GCM) 10K type strain sequencing project: providing services to taxonomists for standard genome sequencing and annotation.</title>
        <authorList>
            <consortium name="The Broad Institute Genomics Platform"/>
            <consortium name="The Broad Institute Genome Sequencing Center for Infectious Disease"/>
            <person name="Wu L."/>
            <person name="Ma J."/>
        </authorList>
    </citation>
    <scope>NUCLEOTIDE SEQUENCE [LARGE SCALE GENOMIC DNA]</scope>
    <source>
        <strain evidence="11">JCM 13250</strain>
    </source>
</reference>
<feature type="transmembrane region" description="Helical" evidence="8">
    <location>
        <begin position="88"/>
        <end position="107"/>
    </location>
</feature>
<keyword evidence="3 7" id="KW-0813">Transport</keyword>
<evidence type="ECO:0000259" key="9">
    <source>
        <dbReference type="PROSITE" id="PS50850"/>
    </source>
</evidence>
<evidence type="ECO:0000313" key="11">
    <source>
        <dbReference type="Proteomes" id="UP001500218"/>
    </source>
</evidence>
<dbReference type="InterPro" id="IPR003663">
    <property type="entry name" value="Sugar/inositol_transpt"/>
</dbReference>
<dbReference type="PANTHER" id="PTHR48020:SF12">
    <property type="entry name" value="PROTON MYO-INOSITOL COTRANSPORTER"/>
    <property type="match status" value="1"/>
</dbReference>
<comment type="subcellular location">
    <subcellularLocation>
        <location evidence="1">Cell membrane</location>
        <topology evidence="1">Multi-pass membrane protein</topology>
    </subcellularLocation>
</comment>
<dbReference type="InterPro" id="IPR005828">
    <property type="entry name" value="MFS_sugar_transport-like"/>
</dbReference>
<dbReference type="InterPro" id="IPR036259">
    <property type="entry name" value="MFS_trans_sf"/>
</dbReference>
<evidence type="ECO:0000256" key="1">
    <source>
        <dbReference type="ARBA" id="ARBA00004651"/>
    </source>
</evidence>
<dbReference type="PROSITE" id="PS00216">
    <property type="entry name" value="SUGAR_TRANSPORT_1"/>
    <property type="match status" value="1"/>
</dbReference>
<feature type="transmembrane region" description="Helical" evidence="8">
    <location>
        <begin position="146"/>
        <end position="168"/>
    </location>
</feature>
<dbReference type="EMBL" id="BAAALT010000068">
    <property type="protein sequence ID" value="GAA1803742.1"/>
    <property type="molecule type" value="Genomic_DNA"/>
</dbReference>
<comment type="similarity">
    <text evidence="2 7">Belongs to the major facilitator superfamily. Sugar transporter (TC 2.A.1.1) family.</text>
</comment>
<keyword evidence="5 8" id="KW-1133">Transmembrane helix</keyword>
<dbReference type="PRINTS" id="PR00171">
    <property type="entry name" value="SUGRTRNSPORT"/>
</dbReference>
<dbReference type="NCBIfam" id="TIGR00879">
    <property type="entry name" value="SP"/>
    <property type="match status" value="1"/>
</dbReference>
<dbReference type="Gene3D" id="1.20.1250.20">
    <property type="entry name" value="MFS general substrate transporter like domains"/>
    <property type="match status" value="2"/>
</dbReference>
<evidence type="ECO:0000256" key="7">
    <source>
        <dbReference type="RuleBase" id="RU003346"/>
    </source>
</evidence>
<keyword evidence="6 8" id="KW-0472">Membrane</keyword>
<evidence type="ECO:0000256" key="3">
    <source>
        <dbReference type="ARBA" id="ARBA00022448"/>
    </source>
</evidence>
<feature type="transmembrane region" description="Helical" evidence="8">
    <location>
        <begin position="306"/>
        <end position="327"/>
    </location>
</feature>
<dbReference type="SUPFAM" id="SSF103473">
    <property type="entry name" value="MFS general substrate transporter"/>
    <property type="match status" value="1"/>
</dbReference>
<evidence type="ECO:0000256" key="5">
    <source>
        <dbReference type="ARBA" id="ARBA00022989"/>
    </source>
</evidence>
<dbReference type="InterPro" id="IPR050814">
    <property type="entry name" value="Myo-inositol_Transporter"/>
</dbReference>
<name>A0ABP4Y4Q2_9ACTN</name>
<evidence type="ECO:0000256" key="4">
    <source>
        <dbReference type="ARBA" id="ARBA00022692"/>
    </source>
</evidence>
<evidence type="ECO:0000256" key="6">
    <source>
        <dbReference type="ARBA" id="ARBA00023136"/>
    </source>
</evidence>
<accession>A0ABP4Y4Q2</accession>